<keyword evidence="2" id="KW-1185">Reference proteome</keyword>
<evidence type="ECO:0000313" key="1">
    <source>
        <dbReference type="EMBL" id="KAJ4727724.1"/>
    </source>
</evidence>
<comment type="caution">
    <text evidence="1">The sequence shown here is derived from an EMBL/GenBank/DDBJ whole genome shotgun (WGS) entry which is preliminary data.</text>
</comment>
<dbReference type="Proteomes" id="UP001164539">
    <property type="component" value="Chromosome 1"/>
</dbReference>
<protein>
    <submittedName>
        <fullName evidence="1">RelA/SpoT family</fullName>
    </submittedName>
</protein>
<dbReference type="EMBL" id="CM051394">
    <property type="protein sequence ID" value="KAJ4727724.1"/>
    <property type="molecule type" value="Genomic_DNA"/>
</dbReference>
<evidence type="ECO:0000313" key="2">
    <source>
        <dbReference type="Proteomes" id="UP001164539"/>
    </source>
</evidence>
<gene>
    <name evidence="1" type="ORF">OWV82_000777</name>
</gene>
<name>A0ACC1YXG5_MELAZ</name>
<accession>A0ACC1YXG5</accession>
<sequence length="886" mass="99162">MAYAPSMSVSVECVSVCKLPKGDGSGRYYDCSVLSCAWKAPRALTGFLASTAHPAHYSSFSVGPNGRRNRINSRCEAFDVGGRCTEASEFVLLGKLSRSSLLHVACKRWRSCCSSSISSDAFNEVSPERLWEDLRPTISYLSPKDLELVRNALMLAFEAHDGQKRRSGEPFIIHPVEVARILGELELDWESVAAGLLHDTVEDTNVVTFERIEEEFGPTVRRIVEGETKVSKLGKLKCKNENISVQDVKADDLRQMFLAMTEEVRVIIVKLADRLHNMRTLSHMPPHKQSSIAKETLQVFAPLAKLLGMYQIKSELENLSFMYTNAEDYAKVKRRVADLYKEHEKELVEANRILMEKIEDDQFLDLMTLKTEVRSVCKEPYSIYKAVLKSKGSINEVNQIAQLRIIIKPKPCVGVGPLCSPQQICYHVLGLVHGIWTPIPRAMKDYIATPKPNGYQSLHTTVIPFLYESMFRLEVQIRTEEMDLIAERGIAAHYSGRVFVTGLVGHAMPNGRSSRGKSVCLNNANIALRISWLNAIREWQEEFVGNMTSREFVDTVTRDLLGSRVFVFTPRGEIKNLPKGATVIDYAYMIHTEIGNKMVAAKVNGNLVSPTRVLANAEVVEIITYNALSSKSAFQRHKQWLEHAKTRSARHKIMKFLREQAALSAAEITADTVSNFIADSEEESEVEELSDNSKRVKPLWEKILMNVVEMSSPIKGSKDVFPAINKGSIWIPKVNGKHNKHVQHVNSKVSKEELSQENGFTKMIHANIPMYKEVLPGLESWQASKIATWHNLEGHSIQWFSVVCIDRRGIMAEVTTALSTVGVTICSCVAEIDRGRGIAVMLFHVEGNLESLVNACSSVDLILGVLGWSTGCSWPCSLGDQQFLEC</sequence>
<proteinExistence type="predicted"/>
<organism evidence="1 2">
    <name type="scientific">Melia azedarach</name>
    <name type="common">Chinaberry tree</name>
    <dbReference type="NCBI Taxonomy" id="155640"/>
    <lineage>
        <taxon>Eukaryota</taxon>
        <taxon>Viridiplantae</taxon>
        <taxon>Streptophyta</taxon>
        <taxon>Embryophyta</taxon>
        <taxon>Tracheophyta</taxon>
        <taxon>Spermatophyta</taxon>
        <taxon>Magnoliopsida</taxon>
        <taxon>eudicotyledons</taxon>
        <taxon>Gunneridae</taxon>
        <taxon>Pentapetalae</taxon>
        <taxon>rosids</taxon>
        <taxon>malvids</taxon>
        <taxon>Sapindales</taxon>
        <taxon>Meliaceae</taxon>
        <taxon>Melia</taxon>
    </lineage>
</organism>
<reference evidence="1 2" key="1">
    <citation type="journal article" date="2023" name="Science">
        <title>Complex scaffold remodeling in plant triterpene biosynthesis.</title>
        <authorList>
            <person name="De La Pena R."/>
            <person name="Hodgson H."/>
            <person name="Liu J.C."/>
            <person name="Stephenson M.J."/>
            <person name="Martin A.C."/>
            <person name="Owen C."/>
            <person name="Harkess A."/>
            <person name="Leebens-Mack J."/>
            <person name="Jimenez L.E."/>
            <person name="Osbourn A."/>
            <person name="Sattely E.S."/>
        </authorList>
    </citation>
    <scope>NUCLEOTIDE SEQUENCE [LARGE SCALE GENOMIC DNA]</scope>
    <source>
        <strain evidence="2">cv. JPN11</strain>
        <tissue evidence="1">Leaf</tissue>
    </source>
</reference>